<protein>
    <submittedName>
        <fullName evidence="3">Uncharacterized protein LOC110975003 isoform X1</fullName>
    </submittedName>
</protein>
<sequence>MSTSETTERKGKYFKAVVNTPTAGLTKPKDGTTPRPLPVLQPRKYRPVDRAPGPPKTGPVPTGETTASVPGGDTDEVPTILGKLEEMTPGAKCGGAARCGDDVRNLTKLLFNRNLSGLLSGNNKLEDIAIIQTIFSANNVPQPEVMDVADPALSAHQRTPPQKEVSLSVSSAKPKPVSTTVSDHAQFGHSTGALVVTNRTYSPLSVQGKQRVVLMPMKSDGEDKPPPSSEKDTTGPAERRVVGRQRMVDMYPMRLPKLSVQQRETGNRSSCEMESGAQDQDTVCCGTTNLKRSRCRQQMSKSTGSTEATTHSTGKPVFYPGSRNLTLVRRRGHRTTPRAGSPMPSLRKPLPPIRRRHHSDICTVCPEVHDWKGLARNPRWYPTAKTEGGRQCPCVRQTDSVTRPSAEGQDDFVRDTEQEEKVEVEEDHEVQFGEDLEKGCEKPVKPAEEAEGKSNWFPERSIAVQESDVSVGDEAEKTKDESSGIEKSPECDAIVRAHSQWLTAGTSLLSGEKDDELHEPKTRIPVPDDSHLQRRLMMEGLDFECDSSTEITFEDDNTLLQAVLLRNHALNYGVVFESGDPNPSTEFKGQCSEKPDSRNQPVGKRKPKHFDDRNRILNTCAHLQGRHEADERTSEATHQGERWGCQMSVITPKSEVIMTSRGQQKVVNSSLVAVGRGQSLSNAKSGEECRCVHSEEVAKEDSSLETLLKREMNRYMHSLRHDTAREKHQKASTSAQNIPVKVQNLTAVSRPITADVSSGAAALTKAVGFIPSLSRNEYESLCRKTTVSQPARFLARAPLALPSITGNPSEMLRITRFNGEVKGMQLARQRERKNKK</sequence>
<feature type="region of interest" description="Disordered" evidence="1">
    <location>
        <begin position="581"/>
        <end position="610"/>
    </location>
</feature>
<dbReference type="GeneID" id="110975003"/>
<evidence type="ECO:0000256" key="1">
    <source>
        <dbReference type="SAM" id="MobiDB-lite"/>
    </source>
</evidence>
<feature type="region of interest" description="Disordered" evidence="1">
    <location>
        <begin position="385"/>
        <end position="410"/>
    </location>
</feature>
<name>A0A8B7XRW5_ACAPL</name>
<evidence type="ECO:0000313" key="2">
    <source>
        <dbReference type="Proteomes" id="UP000694845"/>
    </source>
</evidence>
<feature type="compositionally biased region" description="Polar residues" evidence="1">
    <location>
        <begin position="296"/>
        <end position="313"/>
    </location>
</feature>
<dbReference type="RefSeq" id="XP_022082740.1">
    <property type="nucleotide sequence ID" value="XM_022227048.1"/>
</dbReference>
<keyword evidence="2" id="KW-1185">Reference proteome</keyword>
<feature type="region of interest" description="Disordered" evidence="1">
    <location>
        <begin position="155"/>
        <end position="183"/>
    </location>
</feature>
<feature type="compositionally biased region" description="Basic and acidic residues" evidence="1">
    <location>
        <begin position="219"/>
        <end position="241"/>
    </location>
</feature>
<dbReference type="KEGG" id="aplc:110975003"/>
<feature type="compositionally biased region" description="Basic and acidic residues" evidence="1">
    <location>
        <begin position="474"/>
        <end position="489"/>
    </location>
</feature>
<feature type="region of interest" description="Disordered" evidence="1">
    <location>
        <begin position="296"/>
        <end position="321"/>
    </location>
</feature>
<feature type="region of interest" description="Disordered" evidence="1">
    <location>
        <begin position="333"/>
        <end position="353"/>
    </location>
</feature>
<feature type="region of interest" description="Disordered" evidence="1">
    <location>
        <begin position="1"/>
        <end position="75"/>
    </location>
</feature>
<accession>A0A8B7XRW5</accession>
<evidence type="ECO:0000313" key="3">
    <source>
        <dbReference type="RefSeq" id="XP_022082740.1"/>
    </source>
</evidence>
<feature type="compositionally biased region" description="Polar residues" evidence="1">
    <location>
        <begin position="156"/>
        <end position="183"/>
    </location>
</feature>
<proteinExistence type="predicted"/>
<organism evidence="2 3">
    <name type="scientific">Acanthaster planci</name>
    <name type="common">Crown-of-thorns starfish</name>
    <dbReference type="NCBI Taxonomy" id="133434"/>
    <lineage>
        <taxon>Eukaryota</taxon>
        <taxon>Metazoa</taxon>
        <taxon>Echinodermata</taxon>
        <taxon>Eleutherozoa</taxon>
        <taxon>Asterozoa</taxon>
        <taxon>Asteroidea</taxon>
        <taxon>Valvatacea</taxon>
        <taxon>Valvatida</taxon>
        <taxon>Acanthasteridae</taxon>
        <taxon>Acanthaster</taxon>
    </lineage>
</organism>
<feature type="region of interest" description="Disordered" evidence="1">
    <location>
        <begin position="217"/>
        <end position="244"/>
    </location>
</feature>
<feature type="compositionally biased region" description="Basic and acidic residues" evidence="1">
    <location>
        <begin position="1"/>
        <end position="11"/>
    </location>
</feature>
<feature type="region of interest" description="Disordered" evidence="1">
    <location>
        <begin position="466"/>
        <end position="489"/>
    </location>
</feature>
<dbReference type="OMA" id="CGDDVRN"/>
<dbReference type="Proteomes" id="UP000694845">
    <property type="component" value="Unplaced"/>
</dbReference>
<reference evidence="3" key="1">
    <citation type="submission" date="2025-08" db="UniProtKB">
        <authorList>
            <consortium name="RefSeq"/>
        </authorList>
    </citation>
    <scope>IDENTIFICATION</scope>
</reference>
<gene>
    <name evidence="3" type="primary">LOC110975003</name>
</gene>
<dbReference type="OrthoDB" id="10440612at2759"/>
<dbReference type="AlphaFoldDB" id="A0A8B7XRW5"/>